<dbReference type="PROSITE" id="PS50943">
    <property type="entry name" value="HTH_CROC1"/>
    <property type="match status" value="1"/>
</dbReference>
<organism evidence="2 3">
    <name type="scientific">Nocardiopsis eucommiae</name>
    <dbReference type="NCBI Taxonomy" id="2831970"/>
    <lineage>
        <taxon>Bacteria</taxon>
        <taxon>Bacillati</taxon>
        <taxon>Actinomycetota</taxon>
        <taxon>Actinomycetes</taxon>
        <taxon>Streptosporangiales</taxon>
        <taxon>Nocardiopsidaceae</taxon>
        <taxon>Nocardiopsis</taxon>
    </lineage>
</organism>
<feature type="domain" description="HTH cro/C1-type" evidence="1">
    <location>
        <begin position="34"/>
        <end position="89"/>
    </location>
</feature>
<dbReference type="Pfam" id="PF13560">
    <property type="entry name" value="HTH_31"/>
    <property type="match status" value="1"/>
</dbReference>
<sequence>MVADPTPNHQVTQDFLANSSGGPTVLRILLGTQLRRLRQEKGISREDAGYAIRASHAKISRMELGQVSFKHRDVDDLLKLYGVREPAQREALVGMISSANAQGWWHKYGDVLPQWFGVYVGLEEAASVIRTFEVQFVPGLLQTEAYARAVIQLSRTATSEEDVNSRVNMRMHRQRRFTSAEGDPPRLWAVIDEAVLHRPFGGAEVMREQVEHLLEMARRPNITLQIATFAMGGHPAAGGPFSILRFPTPQLPDVVYLEQLSSALYFDKFDDTSRYAQTMDHLATQAPLPGQTPDLLQDFLKRYGT</sequence>
<dbReference type="InterPro" id="IPR043917">
    <property type="entry name" value="DUF5753"/>
</dbReference>
<dbReference type="SMART" id="SM00530">
    <property type="entry name" value="HTH_XRE"/>
    <property type="match status" value="1"/>
</dbReference>
<dbReference type="EMBL" id="CP074402">
    <property type="protein sequence ID" value="QVJ01913.1"/>
    <property type="molecule type" value="Genomic_DNA"/>
</dbReference>
<evidence type="ECO:0000259" key="1">
    <source>
        <dbReference type="PROSITE" id="PS50943"/>
    </source>
</evidence>
<name>A0A975LAG5_9ACTN</name>
<dbReference type="KEGG" id="nec:KGD82_02805"/>
<dbReference type="Gene3D" id="1.10.260.40">
    <property type="entry name" value="lambda repressor-like DNA-binding domains"/>
    <property type="match status" value="1"/>
</dbReference>
<dbReference type="Pfam" id="PF19054">
    <property type="entry name" value="DUF5753"/>
    <property type="match status" value="1"/>
</dbReference>
<protein>
    <submittedName>
        <fullName evidence="2">Helix-turn-helix domain-containing protein</fullName>
    </submittedName>
</protein>
<evidence type="ECO:0000313" key="3">
    <source>
        <dbReference type="Proteomes" id="UP000682416"/>
    </source>
</evidence>
<reference evidence="2" key="1">
    <citation type="submission" date="2021-05" db="EMBL/GenBank/DDBJ databases">
        <authorList>
            <person name="Kaiqin L."/>
            <person name="Jian G."/>
        </authorList>
    </citation>
    <scope>NUCLEOTIDE SEQUENCE</scope>
    <source>
        <strain evidence="2">HDS5</strain>
    </source>
</reference>
<dbReference type="GO" id="GO:0003677">
    <property type="term" value="F:DNA binding"/>
    <property type="evidence" value="ECO:0007669"/>
    <property type="project" value="InterPro"/>
</dbReference>
<dbReference type="InterPro" id="IPR010982">
    <property type="entry name" value="Lambda_DNA-bd_dom_sf"/>
</dbReference>
<evidence type="ECO:0000313" key="2">
    <source>
        <dbReference type="EMBL" id="QVJ01913.1"/>
    </source>
</evidence>
<accession>A0A975LAG5</accession>
<gene>
    <name evidence="2" type="ORF">KGD82_02805</name>
</gene>
<dbReference type="AlphaFoldDB" id="A0A975LAG5"/>
<proteinExistence type="predicted"/>
<dbReference type="InterPro" id="IPR001387">
    <property type="entry name" value="Cro/C1-type_HTH"/>
</dbReference>
<keyword evidence="3" id="KW-1185">Reference proteome</keyword>
<dbReference type="SUPFAM" id="SSF47413">
    <property type="entry name" value="lambda repressor-like DNA-binding domains"/>
    <property type="match status" value="1"/>
</dbReference>
<dbReference type="CDD" id="cd00093">
    <property type="entry name" value="HTH_XRE"/>
    <property type="match status" value="1"/>
</dbReference>
<dbReference type="Proteomes" id="UP000682416">
    <property type="component" value="Chromosome"/>
</dbReference>